<organism evidence="1 2">
    <name type="scientific">Theileria equi strain WA</name>
    <dbReference type="NCBI Taxonomy" id="1537102"/>
    <lineage>
        <taxon>Eukaryota</taxon>
        <taxon>Sar</taxon>
        <taxon>Alveolata</taxon>
        <taxon>Apicomplexa</taxon>
        <taxon>Aconoidasida</taxon>
        <taxon>Piroplasmida</taxon>
        <taxon>Theileriidae</taxon>
        <taxon>Theileria</taxon>
    </lineage>
</organism>
<sequence>MTSVKLDIDPSKLYSRGDGINGSHKHNGPQGYTSYEYTKSYGGSFELELLSYESEKYLYFLPPKGKISKVTTYFKNTGNILLAVQITTEKDRNYYYVRKDARKDVDDKSEFDEFVENGKNRLSDQDIRTILQKVEASTKLDYKTLPKDIREKFWRKNDATVDINRYPADGIVKPDGKSYYYTSEVGRRVDLVETRYPDRDGVYRKLTHTPKDGELGTIKYDGGFQILKPEPIQKSNISVYYWIYDEIYYRPLILQFFHESSSVYYTTTNGFRWNETKDINDSNLREELNKQNCKRRGAHAINISEKSESYQCPSCKNYQLNILLDREKQYYIHGYQMTENKAPPSIFRFFEDTREQTGFPFVTGINNICRYATPKVILDASKTETTEATYNPRRNTLKFKVSKKDIDQSYAQYIHNKDDSGSSRLKDIEHKGVSLGVKSEDILTEVSIFYLDGDAQYDKPLLVELVASENKYTYYRKARFYANTWTKIANQETNRLEEDNLKTELEKLKKIHFPDPSSDVVTIVGASLGTVGTEITTVIGIWKRKAILSAITMLFSTAV</sequence>
<reference evidence="1 2" key="1">
    <citation type="journal article" date="2012" name="BMC Genomics">
        <title>Comparative genomic analysis and phylogenetic position of Theileria equi.</title>
        <authorList>
            <person name="Kappmeyer L.S."/>
            <person name="Thiagarajan M."/>
            <person name="Herndon D.R."/>
            <person name="Ramsay J.D."/>
            <person name="Caler E."/>
            <person name="Djikeng A."/>
            <person name="Gillespie J.J."/>
            <person name="Lau A.O."/>
            <person name="Roalson E.H."/>
            <person name="Silva J.C."/>
            <person name="Silva M.G."/>
            <person name="Suarez C.E."/>
            <person name="Ueti M.W."/>
            <person name="Nene V.M."/>
            <person name="Mealey R.H."/>
            <person name="Knowles D.P."/>
            <person name="Brayton K.A."/>
        </authorList>
    </citation>
    <scope>NUCLEOTIDE SEQUENCE [LARGE SCALE GENOMIC DNA]</scope>
    <source>
        <strain evidence="1 2">WA</strain>
    </source>
</reference>
<name>L1LDY7_THEEQ</name>
<evidence type="ECO:0000313" key="1">
    <source>
        <dbReference type="EMBL" id="EKX73652.1"/>
    </source>
</evidence>
<gene>
    <name evidence="1" type="ORF">BEWA_036880</name>
</gene>
<comment type="caution">
    <text evidence="1">The sequence shown here is derived from an EMBL/GenBank/DDBJ whole genome shotgun (WGS) entry which is preliminary data.</text>
</comment>
<dbReference type="AlphaFoldDB" id="L1LDY7"/>
<dbReference type="GeneID" id="15806575"/>
<protein>
    <submittedName>
        <fullName evidence="1">Uncharacterized protein</fullName>
    </submittedName>
</protein>
<proteinExistence type="predicted"/>
<dbReference type="RefSeq" id="XP_004833104.1">
    <property type="nucleotide sequence ID" value="XM_004833047.1"/>
</dbReference>
<dbReference type="VEuPathDB" id="PiroplasmaDB:BEWA_036880"/>
<dbReference type="Proteomes" id="UP000031512">
    <property type="component" value="Unassembled WGS sequence"/>
</dbReference>
<evidence type="ECO:0000313" key="2">
    <source>
        <dbReference type="Proteomes" id="UP000031512"/>
    </source>
</evidence>
<keyword evidence="2" id="KW-1185">Reference proteome</keyword>
<accession>L1LDY7</accession>
<dbReference type="KEGG" id="beq:BEWA_036880"/>
<dbReference type="EMBL" id="ACOU01000002">
    <property type="protein sequence ID" value="EKX73652.1"/>
    <property type="molecule type" value="Genomic_DNA"/>
</dbReference>